<evidence type="ECO:0000256" key="1">
    <source>
        <dbReference type="ARBA" id="ARBA00003343"/>
    </source>
</evidence>
<evidence type="ECO:0000313" key="6">
    <source>
        <dbReference type="Proteomes" id="UP000785200"/>
    </source>
</evidence>
<name>A0A9P7AUT0_9HELO</name>
<dbReference type="PANTHER" id="PTHR12684">
    <property type="entry name" value="PUTATIVE PHOSPHOTRANSFERASE"/>
    <property type="match status" value="1"/>
</dbReference>
<dbReference type="InterPro" id="IPR002745">
    <property type="entry name" value="Ptrans_KptA/Tpt1"/>
</dbReference>
<dbReference type="InterPro" id="IPR042080">
    <property type="entry name" value="RNA_2'-PTrans_N"/>
</dbReference>
<comment type="catalytic activity">
    <reaction evidence="3">
        <text>2'-phospho-[ligated tRNA] + NAD(+) = mature tRNA + ADP-alpha-D-ribose 1'',2''-cyclic phosphate + nicotinamide</text>
        <dbReference type="Rhea" id="RHEA:23324"/>
        <dbReference type="Rhea" id="RHEA-COMP:11106"/>
        <dbReference type="Rhea" id="RHEA-COMP:11107"/>
        <dbReference type="ChEBI" id="CHEBI:17154"/>
        <dbReference type="ChEBI" id="CHEBI:57540"/>
        <dbReference type="ChEBI" id="CHEBI:76596"/>
        <dbReference type="ChEBI" id="CHEBI:82883"/>
        <dbReference type="ChEBI" id="CHEBI:85027"/>
        <dbReference type="EC" id="2.7.1.160"/>
    </reaction>
</comment>
<gene>
    <name evidence="5" type="ORF">D0Z07_6185</name>
</gene>
<dbReference type="EC" id="2.7.1.160" evidence="2"/>
<feature type="compositionally biased region" description="Basic residues" evidence="4">
    <location>
        <begin position="303"/>
        <end position="319"/>
    </location>
</feature>
<comment type="caution">
    <text evidence="5">The sequence shown here is derived from an EMBL/GenBank/DDBJ whole genome shotgun (WGS) entry which is preliminary data.</text>
</comment>
<proteinExistence type="predicted"/>
<evidence type="ECO:0000256" key="3">
    <source>
        <dbReference type="ARBA" id="ARBA00047949"/>
    </source>
</evidence>
<dbReference type="EMBL" id="VNKQ01000014">
    <property type="protein sequence ID" value="KAG0646711.1"/>
    <property type="molecule type" value="Genomic_DNA"/>
</dbReference>
<evidence type="ECO:0000256" key="2">
    <source>
        <dbReference type="ARBA" id="ARBA00012007"/>
    </source>
</evidence>
<dbReference type="OrthoDB" id="419694at2759"/>
<keyword evidence="6" id="KW-1185">Reference proteome</keyword>
<feature type="region of interest" description="Disordered" evidence="4">
    <location>
        <begin position="298"/>
        <end position="332"/>
    </location>
</feature>
<reference evidence="5" key="1">
    <citation type="submission" date="2019-07" db="EMBL/GenBank/DDBJ databases">
        <title>Hyphodiscus hymeniophilus genome sequencing and assembly.</title>
        <authorList>
            <person name="Kramer G."/>
            <person name="Nodwell J."/>
        </authorList>
    </citation>
    <scope>NUCLEOTIDE SEQUENCE</scope>
    <source>
        <strain evidence="5">ATCC 34498</strain>
    </source>
</reference>
<dbReference type="Pfam" id="PF01885">
    <property type="entry name" value="PTS_2-RNA"/>
    <property type="match status" value="1"/>
</dbReference>
<dbReference type="GO" id="GO:0000215">
    <property type="term" value="F:tRNA 2'-phosphotransferase activity"/>
    <property type="evidence" value="ECO:0007669"/>
    <property type="project" value="UniProtKB-EC"/>
</dbReference>
<dbReference type="Proteomes" id="UP000785200">
    <property type="component" value="Unassembled WGS sequence"/>
</dbReference>
<sequence>MAAAVMQPMASLSLDREIMPPSPVSQNSSRHGRSRHGGSVVKGKARGRGYSVVDDRESMISKALTWVLKRTIQDDEEQDEGEEKLVADAEGWVDCEEVLERPNVSSLQVTFGELQALISSPASKARFSLKLDPSTKAAPSSTDPSDYLIRANASVKESSSPTPAAAPALTTLTTTTEDLPELIVYETSYANYPLILASGGIKRAGGQPKLTFSSIKISEDGTEIRSASDADVSIYIDLRSAMEQDGKITWSRNESGAVVTEGDANGVISKAFWKKVVARRADIGVLFEDGEVRKEVPIGLRGKGAKPKKGGKGRGKGINKKAQSEDEESTSD</sequence>
<feature type="region of interest" description="Disordered" evidence="4">
    <location>
        <begin position="13"/>
        <end position="47"/>
    </location>
</feature>
<dbReference type="AlphaFoldDB" id="A0A9P7AUT0"/>
<comment type="function">
    <text evidence="1">Catalyzes the last step of tRNA splicing, the transfer of the splice junction 2'-phosphate from ligated tRNA to NAD to produce ADP-ribose 1''-2'' cyclic phosphate.</text>
</comment>
<evidence type="ECO:0000256" key="4">
    <source>
        <dbReference type="SAM" id="MobiDB-lite"/>
    </source>
</evidence>
<dbReference type="GO" id="GO:0006388">
    <property type="term" value="P:tRNA splicing, via endonucleolytic cleavage and ligation"/>
    <property type="evidence" value="ECO:0007669"/>
    <property type="project" value="TreeGrafter"/>
</dbReference>
<dbReference type="SUPFAM" id="SSF56399">
    <property type="entry name" value="ADP-ribosylation"/>
    <property type="match status" value="1"/>
</dbReference>
<dbReference type="Gene3D" id="1.10.10.970">
    <property type="entry name" value="RNA 2'-phosphotransferase, Tpt1/KptA family, N-terminal domain"/>
    <property type="match status" value="1"/>
</dbReference>
<evidence type="ECO:0000313" key="5">
    <source>
        <dbReference type="EMBL" id="KAG0646711.1"/>
    </source>
</evidence>
<protein>
    <recommendedName>
        <fullName evidence="2">2'-phosphotransferase</fullName>
        <ecNumber evidence="2">2.7.1.160</ecNumber>
    </recommendedName>
</protein>
<organism evidence="5 6">
    <name type="scientific">Hyphodiscus hymeniophilus</name>
    <dbReference type="NCBI Taxonomy" id="353542"/>
    <lineage>
        <taxon>Eukaryota</taxon>
        <taxon>Fungi</taxon>
        <taxon>Dikarya</taxon>
        <taxon>Ascomycota</taxon>
        <taxon>Pezizomycotina</taxon>
        <taxon>Leotiomycetes</taxon>
        <taxon>Helotiales</taxon>
        <taxon>Hyphodiscaceae</taxon>
        <taxon>Hyphodiscus</taxon>
    </lineage>
</organism>
<dbReference type="PANTHER" id="PTHR12684:SF2">
    <property type="entry name" value="TRNA 2'-PHOSPHOTRANSFERASE 1"/>
    <property type="match status" value="1"/>
</dbReference>
<accession>A0A9P7AUT0</accession>